<dbReference type="Gene3D" id="3.40.30.10">
    <property type="entry name" value="Glutaredoxin"/>
    <property type="match status" value="1"/>
</dbReference>
<dbReference type="EMBL" id="SZYD01000001">
    <property type="protein sequence ID" value="KAD7477620.1"/>
    <property type="molecule type" value="Genomic_DNA"/>
</dbReference>
<dbReference type="PANTHER" id="PTHR43601">
    <property type="entry name" value="THIOREDOXIN, MITOCHONDRIAL"/>
    <property type="match status" value="1"/>
</dbReference>
<protein>
    <recommendedName>
        <fullName evidence="5">Thioredoxin domain-containing protein</fullName>
    </recommendedName>
</protein>
<accession>A0A5N6Q1Q0</accession>
<name>A0A5N6Q1Q0_9ASTR</name>
<comment type="caution">
    <text evidence="3">The sequence shown here is derived from an EMBL/GenBank/DDBJ whole genome shotgun (WGS) entry which is preliminary data.</text>
</comment>
<evidence type="ECO:0008006" key="5">
    <source>
        <dbReference type="Google" id="ProtNLM"/>
    </source>
</evidence>
<dbReference type="SUPFAM" id="SSF52833">
    <property type="entry name" value="Thioredoxin-like"/>
    <property type="match status" value="1"/>
</dbReference>
<comment type="similarity">
    <text evidence="1">Belongs to the thioredoxin family.</text>
</comment>
<keyword evidence="2" id="KW-0676">Redox-active center</keyword>
<evidence type="ECO:0000256" key="1">
    <source>
        <dbReference type="ARBA" id="ARBA00008987"/>
    </source>
</evidence>
<evidence type="ECO:0000256" key="2">
    <source>
        <dbReference type="ARBA" id="ARBA00023284"/>
    </source>
</evidence>
<dbReference type="GO" id="GO:0009507">
    <property type="term" value="C:chloroplast"/>
    <property type="evidence" value="ECO:0007669"/>
    <property type="project" value="TreeGrafter"/>
</dbReference>
<dbReference type="AlphaFoldDB" id="A0A5N6Q1Q0"/>
<sequence>MTTTTFPPLNQLAASTTATTATVVYEGSNSSCVAGWRLGFSHVVRRPYSFSGGIKMSISIDKSLRWWEKRIQPSMKAIIDGEDLVESLFKACDKLVVVDFFSRGCGGCKALHPKRPQFRHCVAEEKSHKQKKMAVNWFEE</sequence>
<evidence type="ECO:0000313" key="3">
    <source>
        <dbReference type="EMBL" id="KAD7477620.1"/>
    </source>
</evidence>
<evidence type="ECO:0000313" key="4">
    <source>
        <dbReference type="Proteomes" id="UP000326396"/>
    </source>
</evidence>
<keyword evidence="4" id="KW-1185">Reference proteome</keyword>
<organism evidence="3 4">
    <name type="scientific">Mikania micrantha</name>
    <name type="common">bitter vine</name>
    <dbReference type="NCBI Taxonomy" id="192012"/>
    <lineage>
        <taxon>Eukaryota</taxon>
        <taxon>Viridiplantae</taxon>
        <taxon>Streptophyta</taxon>
        <taxon>Embryophyta</taxon>
        <taxon>Tracheophyta</taxon>
        <taxon>Spermatophyta</taxon>
        <taxon>Magnoliopsida</taxon>
        <taxon>eudicotyledons</taxon>
        <taxon>Gunneridae</taxon>
        <taxon>Pentapetalae</taxon>
        <taxon>asterids</taxon>
        <taxon>campanulids</taxon>
        <taxon>Asterales</taxon>
        <taxon>Asteraceae</taxon>
        <taxon>Asteroideae</taxon>
        <taxon>Heliantheae alliance</taxon>
        <taxon>Eupatorieae</taxon>
        <taxon>Mikania</taxon>
    </lineage>
</organism>
<gene>
    <name evidence="3" type="ORF">E3N88_00756</name>
</gene>
<dbReference type="GO" id="GO:0045454">
    <property type="term" value="P:cell redox homeostasis"/>
    <property type="evidence" value="ECO:0007669"/>
    <property type="project" value="TreeGrafter"/>
</dbReference>
<reference evidence="3 4" key="1">
    <citation type="submission" date="2019-05" db="EMBL/GenBank/DDBJ databases">
        <title>Mikania micrantha, genome provides insights into the molecular mechanism of rapid growth.</title>
        <authorList>
            <person name="Liu B."/>
        </authorList>
    </citation>
    <scope>NUCLEOTIDE SEQUENCE [LARGE SCALE GENOMIC DNA]</scope>
    <source>
        <strain evidence="3">NLD-2019</strain>
        <tissue evidence="3">Leaf</tissue>
    </source>
</reference>
<proteinExistence type="inferred from homology"/>
<dbReference type="Proteomes" id="UP000326396">
    <property type="component" value="Linkage Group LG1"/>
</dbReference>
<dbReference type="PANTHER" id="PTHR43601:SF9">
    <property type="entry name" value="THIOREDOXIN-LIKE 1-1, CHLOROPLASTIC"/>
    <property type="match status" value="1"/>
</dbReference>
<dbReference type="InterPro" id="IPR036249">
    <property type="entry name" value="Thioredoxin-like_sf"/>
</dbReference>
<dbReference type="OrthoDB" id="2121326at2759"/>